<feature type="transmembrane region" description="Helical" evidence="1">
    <location>
        <begin position="26"/>
        <end position="47"/>
    </location>
</feature>
<feature type="transmembrane region" description="Helical" evidence="1">
    <location>
        <begin position="53"/>
        <end position="73"/>
    </location>
</feature>
<sequence>MITADDTTLAARPEQFELAAGPQARLFRLMAVADAILFAGVAIAALTVWQERALGIAAAVLVVVAPVTLLWVAGRVRAWRLRDGRPLANRVVPIAADPDETFERLATGDPAIYTPIQLGSNRLGPSVRTFSDLERRVTYVVVTRSGSGSTLDASPILELHGEQHDALLAALARGLGRAAD</sequence>
<dbReference type="Proteomes" id="UP001501599">
    <property type="component" value="Unassembled WGS sequence"/>
</dbReference>
<organism evidence="2 3">
    <name type="scientific">Agrococcus versicolor</name>
    <dbReference type="NCBI Taxonomy" id="501482"/>
    <lineage>
        <taxon>Bacteria</taxon>
        <taxon>Bacillati</taxon>
        <taxon>Actinomycetota</taxon>
        <taxon>Actinomycetes</taxon>
        <taxon>Micrococcales</taxon>
        <taxon>Microbacteriaceae</taxon>
        <taxon>Agrococcus</taxon>
    </lineage>
</organism>
<comment type="caution">
    <text evidence="2">The sequence shown here is derived from an EMBL/GenBank/DDBJ whole genome shotgun (WGS) entry which is preliminary data.</text>
</comment>
<evidence type="ECO:0000256" key="1">
    <source>
        <dbReference type="SAM" id="Phobius"/>
    </source>
</evidence>
<evidence type="ECO:0008006" key="4">
    <source>
        <dbReference type="Google" id="ProtNLM"/>
    </source>
</evidence>
<keyword evidence="1" id="KW-0472">Membrane</keyword>
<keyword evidence="1" id="KW-0812">Transmembrane</keyword>
<keyword evidence="3" id="KW-1185">Reference proteome</keyword>
<evidence type="ECO:0000313" key="3">
    <source>
        <dbReference type="Proteomes" id="UP001501599"/>
    </source>
</evidence>
<protein>
    <recommendedName>
        <fullName evidence="4">DUF304 domain-containing protein</fullName>
    </recommendedName>
</protein>
<evidence type="ECO:0000313" key="2">
    <source>
        <dbReference type="EMBL" id="GAA2170836.1"/>
    </source>
</evidence>
<gene>
    <name evidence="2" type="ORF">GCM10009846_02560</name>
</gene>
<keyword evidence="1" id="KW-1133">Transmembrane helix</keyword>
<accession>A0ABN3AKL6</accession>
<reference evidence="2 3" key="1">
    <citation type="journal article" date="2019" name="Int. J. Syst. Evol. Microbiol.">
        <title>The Global Catalogue of Microorganisms (GCM) 10K type strain sequencing project: providing services to taxonomists for standard genome sequencing and annotation.</title>
        <authorList>
            <consortium name="The Broad Institute Genomics Platform"/>
            <consortium name="The Broad Institute Genome Sequencing Center for Infectious Disease"/>
            <person name="Wu L."/>
            <person name="Ma J."/>
        </authorList>
    </citation>
    <scope>NUCLEOTIDE SEQUENCE [LARGE SCALE GENOMIC DNA]</scope>
    <source>
        <strain evidence="2 3">JCM 16026</strain>
    </source>
</reference>
<dbReference type="EMBL" id="BAAAQT010000001">
    <property type="protein sequence ID" value="GAA2170836.1"/>
    <property type="molecule type" value="Genomic_DNA"/>
</dbReference>
<proteinExistence type="predicted"/>
<dbReference type="RefSeq" id="WP_344339491.1">
    <property type="nucleotide sequence ID" value="NZ_BAAAQT010000001.1"/>
</dbReference>
<name>A0ABN3AKL6_9MICO</name>